<evidence type="ECO:0000313" key="1">
    <source>
        <dbReference type="EMBL" id="VEL07792.1"/>
    </source>
</evidence>
<comment type="caution">
    <text evidence="1">The sequence shown here is derived from an EMBL/GenBank/DDBJ whole genome shotgun (WGS) entry which is preliminary data.</text>
</comment>
<proteinExistence type="predicted"/>
<keyword evidence="2" id="KW-1185">Reference proteome</keyword>
<dbReference type="Proteomes" id="UP000784294">
    <property type="component" value="Unassembled WGS sequence"/>
</dbReference>
<reference evidence="1" key="1">
    <citation type="submission" date="2018-11" db="EMBL/GenBank/DDBJ databases">
        <authorList>
            <consortium name="Pathogen Informatics"/>
        </authorList>
    </citation>
    <scope>NUCLEOTIDE SEQUENCE</scope>
</reference>
<evidence type="ECO:0000313" key="2">
    <source>
        <dbReference type="Proteomes" id="UP000784294"/>
    </source>
</evidence>
<name>A0A448WBN3_9PLAT</name>
<dbReference type="EMBL" id="CAAALY010002483">
    <property type="protein sequence ID" value="VEL07792.1"/>
    <property type="molecule type" value="Genomic_DNA"/>
</dbReference>
<accession>A0A448WBN3</accession>
<dbReference type="AlphaFoldDB" id="A0A448WBN3"/>
<gene>
    <name evidence="1" type="ORF">PXEA_LOCUS1232</name>
</gene>
<organism evidence="1 2">
    <name type="scientific">Protopolystoma xenopodis</name>
    <dbReference type="NCBI Taxonomy" id="117903"/>
    <lineage>
        <taxon>Eukaryota</taxon>
        <taxon>Metazoa</taxon>
        <taxon>Spiralia</taxon>
        <taxon>Lophotrochozoa</taxon>
        <taxon>Platyhelminthes</taxon>
        <taxon>Monogenea</taxon>
        <taxon>Polyopisthocotylea</taxon>
        <taxon>Polystomatidea</taxon>
        <taxon>Polystomatidae</taxon>
        <taxon>Protopolystoma</taxon>
    </lineage>
</organism>
<sequence length="125" mass="13378">MGTTPDEQDVSQTAGVIAKVAHSQAPLSARLVGGVYDSSGVRILFAASEVRIPANVVQARLRDGVVHSSVICRRHDANEIHSGLLQNPLFPAGWSSVSTLPHRGNRHLNTPQSSTQSYVLVAFLK</sequence>
<protein>
    <submittedName>
        <fullName evidence="1">Uncharacterized protein</fullName>
    </submittedName>
</protein>